<feature type="region of interest" description="Disordered" evidence="1">
    <location>
        <begin position="1"/>
        <end position="274"/>
    </location>
</feature>
<dbReference type="AlphaFoldDB" id="A0AAI8Z256"/>
<feature type="compositionally biased region" description="Basic and acidic residues" evidence="1">
    <location>
        <begin position="43"/>
        <end position="69"/>
    </location>
</feature>
<evidence type="ECO:0000259" key="3">
    <source>
        <dbReference type="Pfam" id="PF01464"/>
    </source>
</evidence>
<dbReference type="Proteomes" id="UP001296104">
    <property type="component" value="Unassembled WGS sequence"/>
</dbReference>
<sequence length="576" mass="65767">MARSDYSDGPDDYLNSSFSSDDAYHNPLPRKPYPAATRPFPGEQRRSSRHHETTHMDTRHKERRSDRRQASVSHPKLPRSTYRDTEPRKRRPSCRTEDVNRRERRRSQTASRDVDGEAQRRERRRQRRQERAARDPEQEAQRREQRQERRAARRREQDAVRPEERERDEEGFSSPADQESDMEEATNGLRVVPPATLKNTTHDVLDSHPPADPTYSAEGDLELGRPYRTPRQHSENYRHCQSKRPPFERYPRSDSWQSSADSWSVDPEKKRPYSRSNSTYYDELQWYKRTAMPDHHEKYRYERWRNEPRCCCGIRRRWAVCGSAILATIILVVIVVVAVVVSRNSKATYTPSSAQVNNTAAFLSGGATHDSVNDTKDGIGAGTDTYRYYQGNATNFPNQTLWVSFEDMWNANLDTIKQSCGWLKYGNDDTDEEVQDIHDAIQDRANASLVDHRLILALVMQESHGCVTIPHTTSSGGVDNTGLMQAHDGKAYNRQHQRDSIFEMIQDGTQGTKKGDGLVQLLNMYGNPYSAARAYNSGYVPKSGDLSEAAGATACYASDVANRLTGWVQATSSCPG</sequence>
<evidence type="ECO:0000313" key="5">
    <source>
        <dbReference type="Proteomes" id="UP001296104"/>
    </source>
</evidence>
<name>A0AAI8Z256_9PEZI</name>
<reference evidence="4" key="1">
    <citation type="submission" date="2023-11" db="EMBL/GenBank/DDBJ databases">
        <authorList>
            <person name="Alioto T."/>
            <person name="Alioto T."/>
            <person name="Gomez Garrido J."/>
        </authorList>
    </citation>
    <scope>NUCLEOTIDE SEQUENCE</scope>
</reference>
<comment type="caution">
    <text evidence="4">The sequence shown here is derived from an EMBL/GenBank/DDBJ whole genome shotgun (WGS) entry which is preliminary data.</text>
</comment>
<feature type="compositionally biased region" description="Low complexity" evidence="1">
    <location>
        <begin position="253"/>
        <end position="264"/>
    </location>
</feature>
<dbReference type="InterPro" id="IPR023346">
    <property type="entry name" value="Lysozyme-like_dom_sf"/>
</dbReference>
<keyword evidence="5" id="KW-1185">Reference proteome</keyword>
<feature type="transmembrane region" description="Helical" evidence="2">
    <location>
        <begin position="317"/>
        <end position="341"/>
    </location>
</feature>
<dbReference type="Pfam" id="PF01464">
    <property type="entry name" value="SLT"/>
    <property type="match status" value="1"/>
</dbReference>
<dbReference type="SUPFAM" id="SSF53955">
    <property type="entry name" value="Lysozyme-like"/>
    <property type="match status" value="1"/>
</dbReference>
<protein>
    <recommendedName>
        <fullName evidence="3">Transglycosylase SLT domain-containing protein</fullName>
    </recommendedName>
</protein>
<gene>
    <name evidence="4" type="ORF">LECACI_7A006228</name>
</gene>
<keyword evidence="2" id="KW-0812">Transmembrane</keyword>
<keyword evidence="2" id="KW-0472">Membrane</keyword>
<dbReference type="InterPro" id="IPR008258">
    <property type="entry name" value="Transglycosylase_SLT_dom_1"/>
</dbReference>
<dbReference type="Gene3D" id="1.10.530.10">
    <property type="match status" value="1"/>
</dbReference>
<proteinExistence type="predicted"/>
<evidence type="ECO:0000256" key="1">
    <source>
        <dbReference type="SAM" id="MobiDB-lite"/>
    </source>
</evidence>
<keyword evidence="2" id="KW-1133">Transmembrane helix</keyword>
<evidence type="ECO:0000256" key="2">
    <source>
        <dbReference type="SAM" id="Phobius"/>
    </source>
</evidence>
<feature type="compositionally biased region" description="Basic and acidic residues" evidence="1">
    <location>
        <begin position="129"/>
        <end position="170"/>
    </location>
</feature>
<organism evidence="4 5">
    <name type="scientific">Lecanosticta acicola</name>
    <dbReference type="NCBI Taxonomy" id="111012"/>
    <lineage>
        <taxon>Eukaryota</taxon>
        <taxon>Fungi</taxon>
        <taxon>Dikarya</taxon>
        <taxon>Ascomycota</taxon>
        <taxon>Pezizomycotina</taxon>
        <taxon>Dothideomycetes</taxon>
        <taxon>Dothideomycetidae</taxon>
        <taxon>Mycosphaerellales</taxon>
        <taxon>Mycosphaerellaceae</taxon>
        <taxon>Lecanosticta</taxon>
    </lineage>
</organism>
<dbReference type="EMBL" id="CAVMBE010000043">
    <property type="protein sequence ID" value="CAK4031070.1"/>
    <property type="molecule type" value="Genomic_DNA"/>
</dbReference>
<accession>A0AAI8Z256</accession>
<feature type="domain" description="Transglycosylase SLT" evidence="3">
    <location>
        <begin position="440"/>
        <end position="541"/>
    </location>
</feature>
<evidence type="ECO:0000313" key="4">
    <source>
        <dbReference type="EMBL" id="CAK4031070.1"/>
    </source>
</evidence>